<dbReference type="AlphaFoldDB" id="A0A6J5TYL6"/>
<protein>
    <submittedName>
        <fullName evidence="1">Uncharacterized protein</fullName>
    </submittedName>
</protein>
<evidence type="ECO:0000313" key="2">
    <source>
        <dbReference type="Proteomes" id="UP000507222"/>
    </source>
</evidence>
<reference evidence="1 2" key="1">
    <citation type="submission" date="2020-05" db="EMBL/GenBank/DDBJ databases">
        <authorList>
            <person name="Campoy J."/>
            <person name="Schneeberger K."/>
            <person name="Spophaly S."/>
        </authorList>
    </citation>
    <scope>NUCLEOTIDE SEQUENCE [LARGE SCALE GENOMIC DNA]</scope>
    <source>
        <strain evidence="1">PruArmRojPasFocal</strain>
    </source>
</reference>
<accession>A0A6J5TYL6</accession>
<evidence type="ECO:0000313" key="1">
    <source>
        <dbReference type="EMBL" id="CAB4268873.1"/>
    </source>
</evidence>
<sequence length="103" mass="11451">MAISAGAAVVEVLDSMEEEEEEEEVDDDKFKAWRKKNATALHAIQTSCGREAFSLIRNTTSAKRAWDTLAENFKPKPGKSPVQILNLNKSYAVCRSTNKEHPA</sequence>
<organism evidence="1 2">
    <name type="scientific">Prunus armeniaca</name>
    <name type="common">Apricot</name>
    <name type="synonym">Armeniaca vulgaris</name>
    <dbReference type="NCBI Taxonomy" id="36596"/>
    <lineage>
        <taxon>Eukaryota</taxon>
        <taxon>Viridiplantae</taxon>
        <taxon>Streptophyta</taxon>
        <taxon>Embryophyta</taxon>
        <taxon>Tracheophyta</taxon>
        <taxon>Spermatophyta</taxon>
        <taxon>Magnoliopsida</taxon>
        <taxon>eudicotyledons</taxon>
        <taxon>Gunneridae</taxon>
        <taxon>Pentapetalae</taxon>
        <taxon>rosids</taxon>
        <taxon>fabids</taxon>
        <taxon>Rosales</taxon>
        <taxon>Rosaceae</taxon>
        <taxon>Amygdaloideae</taxon>
        <taxon>Amygdaleae</taxon>
        <taxon>Prunus</taxon>
    </lineage>
</organism>
<dbReference type="EMBL" id="CAEKDK010000002">
    <property type="protein sequence ID" value="CAB4268873.1"/>
    <property type="molecule type" value="Genomic_DNA"/>
</dbReference>
<name>A0A6J5TYL6_PRUAR</name>
<dbReference type="Pfam" id="PF14223">
    <property type="entry name" value="Retrotran_gag_2"/>
    <property type="match status" value="1"/>
</dbReference>
<dbReference type="Proteomes" id="UP000507222">
    <property type="component" value="Unassembled WGS sequence"/>
</dbReference>
<proteinExistence type="predicted"/>
<gene>
    <name evidence="1" type="ORF">CURHAP_LOCUS13529</name>
</gene>